<evidence type="ECO:0000256" key="24">
    <source>
        <dbReference type="SAM" id="MobiDB-lite"/>
    </source>
</evidence>
<evidence type="ECO:0000256" key="19">
    <source>
        <dbReference type="ARBA" id="ARBA00047588"/>
    </source>
</evidence>
<name>A0ABT7M4J4_9PSEU</name>
<evidence type="ECO:0000256" key="1">
    <source>
        <dbReference type="ARBA" id="ARBA00004170"/>
    </source>
</evidence>
<evidence type="ECO:0000256" key="9">
    <source>
        <dbReference type="ARBA" id="ARBA00022946"/>
    </source>
</evidence>
<evidence type="ECO:0000256" key="2">
    <source>
        <dbReference type="ARBA" id="ARBA00004496"/>
    </source>
</evidence>
<evidence type="ECO:0000256" key="16">
    <source>
        <dbReference type="ARBA" id="ARBA00038848"/>
    </source>
</evidence>
<keyword evidence="12" id="KW-0966">Cell projection</keyword>
<evidence type="ECO:0000256" key="22">
    <source>
        <dbReference type="ARBA" id="ARBA00048074"/>
    </source>
</evidence>
<comment type="catalytic activity">
    <reaction evidence="22">
        <text>dodecanoyl-CoA + H2O = dodecanoate + CoA + H(+)</text>
        <dbReference type="Rhea" id="RHEA:30135"/>
        <dbReference type="ChEBI" id="CHEBI:15377"/>
        <dbReference type="ChEBI" id="CHEBI:15378"/>
        <dbReference type="ChEBI" id="CHEBI:18262"/>
        <dbReference type="ChEBI" id="CHEBI:57287"/>
        <dbReference type="ChEBI" id="CHEBI:57375"/>
    </reaction>
    <physiologicalReaction direction="left-to-right" evidence="22">
        <dbReference type="Rhea" id="RHEA:30136"/>
    </physiologicalReaction>
</comment>
<accession>A0ABT7M4J4</accession>
<dbReference type="EC" id="3.1.2.2" evidence="16"/>
<dbReference type="InterPro" id="IPR052365">
    <property type="entry name" value="THEM4/THEM5_acyl-CoA_thioest"/>
</dbReference>
<keyword evidence="9" id="KW-0809">Transit peptide</keyword>
<keyword evidence="10" id="KW-0443">Lipid metabolism</keyword>
<dbReference type="Proteomes" id="UP001231924">
    <property type="component" value="Unassembled WGS sequence"/>
</dbReference>
<dbReference type="PANTHER" id="PTHR12418">
    <property type="entry name" value="ACYL-COENZYME A THIOESTERASE THEM4"/>
    <property type="match status" value="1"/>
</dbReference>
<comment type="catalytic activity">
    <reaction evidence="14">
        <text>(9Z)-octadecenoyl-CoA + H2O = (9Z)-octadecenoate + CoA + H(+)</text>
        <dbReference type="Rhea" id="RHEA:40139"/>
        <dbReference type="ChEBI" id="CHEBI:15377"/>
        <dbReference type="ChEBI" id="CHEBI:15378"/>
        <dbReference type="ChEBI" id="CHEBI:30823"/>
        <dbReference type="ChEBI" id="CHEBI:57287"/>
        <dbReference type="ChEBI" id="CHEBI:57387"/>
    </reaction>
    <physiologicalReaction direction="left-to-right" evidence="14">
        <dbReference type="Rhea" id="RHEA:40140"/>
    </physiologicalReaction>
</comment>
<dbReference type="InterPro" id="IPR029069">
    <property type="entry name" value="HotDog_dom_sf"/>
</dbReference>
<evidence type="ECO:0000256" key="8">
    <source>
        <dbReference type="ARBA" id="ARBA00022832"/>
    </source>
</evidence>
<evidence type="ECO:0000256" key="14">
    <source>
        <dbReference type="ARBA" id="ARBA00037002"/>
    </source>
</evidence>
<comment type="catalytic activity">
    <reaction evidence="13">
        <text>(5Z,8Z,11Z,14Z)-eicosatetraenoyl-CoA + H2O = (5Z,8Z,11Z,14Z)-eicosatetraenoate + CoA + H(+)</text>
        <dbReference type="Rhea" id="RHEA:40151"/>
        <dbReference type="ChEBI" id="CHEBI:15377"/>
        <dbReference type="ChEBI" id="CHEBI:15378"/>
        <dbReference type="ChEBI" id="CHEBI:32395"/>
        <dbReference type="ChEBI" id="CHEBI:57287"/>
        <dbReference type="ChEBI" id="CHEBI:57368"/>
    </reaction>
    <physiologicalReaction direction="left-to-right" evidence="13">
        <dbReference type="Rhea" id="RHEA:40152"/>
    </physiologicalReaction>
</comment>
<evidence type="ECO:0000256" key="13">
    <source>
        <dbReference type="ARBA" id="ARBA00035852"/>
    </source>
</evidence>
<evidence type="ECO:0000313" key="27">
    <source>
        <dbReference type="Proteomes" id="UP001231924"/>
    </source>
</evidence>
<comment type="catalytic activity">
    <reaction evidence="19">
        <text>octanoyl-CoA + H2O = octanoate + CoA + H(+)</text>
        <dbReference type="Rhea" id="RHEA:30143"/>
        <dbReference type="ChEBI" id="CHEBI:15377"/>
        <dbReference type="ChEBI" id="CHEBI:15378"/>
        <dbReference type="ChEBI" id="CHEBI:25646"/>
        <dbReference type="ChEBI" id="CHEBI:57287"/>
        <dbReference type="ChEBI" id="CHEBI:57386"/>
    </reaction>
    <physiologicalReaction direction="left-to-right" evidence="19">
        <dbReference type="Rhea" id="RHEA:30144"/>
    </physiologicalReaction>
</comment>
<dbReference type="PANTHER" id="PTHR12418:SF19">
    <property type="entry name" value="ACYL-COENZYME A THIOESTERASE THEM4"/>
    <property type="match status" value="1"/>
</dbReference>
<comment type="subcellular location">
    <subcellularLocation>
        <location evidence="3">Cell projection</location>
        <location evidence="3">Ruffle membrane</location>
    </subcellularLocation>
    <subcellularLocation>
        <location evidence="2">Cytoplasm</location>
    </subcellularLocation>
    <subcellularLocation>
        <location evidence="1">Membrane</location>
        <topology evidence="1">Peripheral membrane protein</topology>
    </subcellularLocation>
</comment>
<reference evidence="26 27" key="1">
    <citation type="submission" date="2023-06" db="EMBL/GenBank/DDBJ databases">
        <title>Actinomycetospora Odt1-22.</title>
        <authorList>
            <person name="Supong K."/>
        </authorList>
    </citation>
    <scope>NUCLEOTIDE SEQUENCE [LARGE SCALE GENOMIC DNA]</scope>
    <source>
        <strain evidence="26 27">Odt1-22</strain>
    </source>
</reference>
<evidence type="ECO:0000256" key="15">
    <source>
        <dbReference type="ARBA" id="ARBA00038456"/>
    </source>
</evidence>
<dbReference type="Pfam" id="PF03061">
    <property type="entry name" value="4HBT"/>
    <property type="match status" value="1"/>
</dbReference>
<sequence>MPASPTASPSLELPADATLPERHPNAPGVGERIPPHSEVCFGCADVPHGLRLEFRVAEDAAGGVAVSARMVLRADQQGAPGLLHGGLLTAAFDEVLGSVVALVTRPCVTARLETDFRRPMPIGSTLWLRGRVDGRAGRKLYVSGSAHLDAEDGPVVGTAKALFLKVGMEHFLRNSRPEDLEALGVSAEQIRAARS</sequence>
<dbReference type="Gene3D" id="3.10.129.10">
    <property type="entry name" value="Hotdog Thioesterase"/>
    <property type="match status" value="1"/>
</dbReference>
<proteinExistence type="inferred from homology"/>
<dbReference type="SUPFAM" id="SSF54637">
    <property type="entry name" value="Thioesterase/thiol ester dehydrase-isomerase"/>
    <property type="match status" value="1"/>
</dbReference>
<organism evidence="26 27">
    <name type="scientific">Actinomycetospora termitidis</name>
    <dbReference type="NCBI Taxonomy" id="3053470"/>
    <lineage>
        <taxon>Bacteria</taxon>
        <taxon>Bacillati</taxon>
        <taxon>Actinomycetota</taxon>
        <taxon>Actinomycetes</taxon>
        <taxon>Pseudonocardiales</taxon>
        <taxon>Pseudonocardiaceae</taxon>
        <taxon>Actinomycetospora</taxon>
    </lineage>
</organism>
<evidence type="ECO:0000256" key="10">
    <source>
        <dbReference type="ARBA" id="ARBA00023098"/>
    </source>
</evidence>
<evidence type="ECO:0000256" key="6">
    <source>
        <dbReference type="ARBA" id="ARBA00022703"/>
    </source>
</evidence>
<feature type="domain" description="Thioesterase" evidence="25">
    <location>
        <begin position="81"/>
        <end position="143"/>
    </location>
</feature>
<comment type="catalytic activity">
    <reaction evidence="23">
        <text>tetradecanoyl-CoA + H2O = tetradecanoate + CoA + H(+)</text>
        <dbReference type="Rhea" id="RHEA:40119"/>
        <dbReference type="ChEBI" id="CHEBI:15377"/>
        <dbReference type="ChEBI" id="CHEBI:15378"/>
        <dbReference type="ChEBI" id="CHEBI:30807"/>
        <dbReference type="ChEBI" id="CHEBI:57287"/>
        <dbReference type="ChEBI" id="CHEBI:57385"/>
    </reaction>
    <physiologicalReaction direction="left-to-right" evidence="23">
        <dbReference type="Rhea" id="RHEA:40120"/>
    </physiologicalReaction>
</comment>
<evidence type="ECO:0000256" key="3">
    <source>
        <dbReference type="ARBA" id="ARBA00004632"/>
    </source>
</evidence>
<evidence type="ECO:0000256" key="4">
    <source>
        <dbReference type="ARBA" id="ARBA00022475"/>
    </source>
</evidence>
<dbReference type="RefSeq" id="WP_286051468.1">
    <property type="nucleotide sequence ID" value="NZ_JASVWF010000001.1"/>
</dbReference>
<comment type="catalytic activity">
    <reaction evidence="20">
        <text>hexadecanoyl-CoA + H2O = hexadecanoate + CoA + H(+)</text>
        <dbReference type="Rhea" id="RHEA:16645"/>
        <dbReference type="ChEBI" id="CHEBI:7896"/>
        <dbReference type="ChEBI" id="CHEBI:15377"/>
        <dbReference type="ChEBI" id="CHEBI:15378"/>
        <dbReference type="ChEBI" id="CHEBI:57287"/>
        <dbReference type="ChEBI" id="CHEBI:57379"/>
        <dbReference type="EC" id="3.1.2.2"/>
    </reaction>
    <physiologicalReaction direction="left-to-right" evidence="20">
        <dbReference type="Rhea" id="RHEA:16646"/>
    </physiologicalReaction>
</comment>
<dbReference type="InterPro" id="IPR006683">
    <property type="entry name" value="Thioestr_dom"/>
</dbReference>
<evidence type="ECO:0000256" key="18">
    <source>
        <dbReference type="ARBA" id="ARBA00043210"/>
    </source>
</evidence>
<comment type="similarity">
    <text evidence="15">Belongs to the THEM4/THEM5 thioesterase family.</text>
</comment>
<evidence type="ECO:0000256" key="17">
    <source>
        <dbReference type="ARBA" id="ARBA00040123"/>
    </source>
</evidence>
<evidence type="ECO:0000256" key="21">
    <source>
        <dbReference type="ARBA" id="ARBA00047969"/>
    </source>
</evidence>
<keyword evidence="8" id="KW-0276">Fatty acid metabolism</keyword>
<evidence type="ECO:0000256" key="12">
    <source>
        <dbReference type="ARBA" id="ARBA00023273"/>
    </source>
</evidence>
<protein>
    <recommendedName>
        <fullName evidence="17">Acyl-coenzyme A thioesterase THEM4</fullName>
        <ecNumber evidence="16">3.1.2.2</ecNumber>
    </recommendedName>
    <alternativeName>
        <fullName evidence="18">Thioesterase superfamily member 4</fullName>
    </alternativeName>
</protein>
<keyword evidence="7 26" id="KW-0378">Hydrolase</keyword>
<evidence type="ECO:0000256" key="11">
    <source>
        <dbReference type="ARBA" id="ARBA00023136"/>
    </source>
</evidence>
<dbReference type="EMBL" id="JASVWF010000001">
    <property type="protein sequence ID" value="MDL5155366.1"/>
    <property type="molecule type" value="Genomic_DNA"/>
</dbReference>
<keyword evidence="4" id="KW-1003">Cell membrane</keyword>
<evidence type="ECO:0000256" key="23">
    <source>
        <dbReference type="ARBA" id="ARBA00048180"/>
    </source>
</evidence>
<evidence type="ECO:0000259" key="25">
    <source>
        <dbReference type="Pfam" id="PF03061"/>
    </source>
</evidence>
<keyword evidence="11" id="KW-0472">Membrane</keyword>
<comment type="catalytic activity">
    <reaction evidence="21">
        <text>decanoyl-CoA + H2O = decanoate + CoA + H(+)</text>
        <dbReference type="Rhea" id="RHEA:40059"/>
        <dbReference type="ChEBI" id="CHEBI:15377"/>
        <dbReference type="ChEBI" id="CHEBI:15378"/>
        <dbReference type="ChEBI" id="CHEBI:27689"/>
        <dbReference type="ChEBI" id="CHEBI:57287"/>
        <dbReference type="ChEBI" id="CHEBI:61430"/>
    </reaction>
    <physiologicalReaction direction="left-to-right" evidence="21">
        <dbReference type="Rhea" id="RHEA:40060"/>
    </physiologicalReaction>
</comment>
<evidence type="ECO:0000256" key="5">
    <source>
        <dbReference type="ARBA" id="ARBA00022490"/>
    </source>
</evidence>
<feature type="region of interest" description="Disordered" evidence="24">
    <location>
        <begin position="1"/>
        <end position="30"/>
    </location>
</feature>
<evidence type="ECO:0000313" key="26">
    <source>
        <dbReference type="EMBL" id="MDL5155366.1"/>
    </source>
</evidence>
<evidence type="ECO:0000256" key="20">
    <source>
        <dbReference type="ARBA" id="ARBA00047734"/>
    </source>
</evidence>
<gene>
    <name evidence="26" type="ORF">QRT03_05315</name>
</gene>
<dbReference type="GO" id="GO:0016787">
    <property type="term" value="F:hydrolase activity"/>
    <property type="evidence" value="ECO:0007669"/>
    <property type="project" value="UniProtKB-KW"/>
</dbReference>
<keyword evidence="27" id="KW-1185">Reference proteome</keyword>
<dbReference type="CDD" id="cd03443">
    <property type="entry name" value="PaaI_thioesterase"/>
    <property type="match status" value="1"/>
</dbReference>
<comment type="caution">
    <text evidence="26">The sequence shown here is derived from an EMBL/GenBank/DDBJ whole genome shotgun (WGS) entry which is preliminary data.</text>
</comment>
<keyword evidence="6" id="KW-0053">Apoptosis</keyword>
<evidence type="ECO:0000256" key="7">
    <source>
        <dbReference type="ARBA" id="ARBA00022801"/>
    </source>
</evidence>
<keyword evidence="5" id="KW-0963">Cytoplasm</keyword>